<dbReference type="GeneID" id="81397375"/>
<feature type="chain" id="PRO_5040787297" evidence="1">
    <location>
        <begin position="21"/>
        <end position="255"/>
    </location>
</feature>
<dbReference type="AlphaFoldDB" id="A0A9W9ER46"/>
<proteinExistence type="predicted"/>
<sequence length="255" mass="28057">MRLPSVLVLVQCLIPLLVWADPDLVKLGRLFLSIPSGEKGSCMNRDVQGVYTDAKTHLTDAIKALSVLIRGRVDDDDYGRNMMNLASAYFGISYNSNDKCTLKITEKKSSLKILKQALVGGTSEMSKKWKLECTDDDLEWATTLGDLGNKTHPQDSLIDALKKAGKKDYSKKKGLYIAKNLSPKTSDGVYEYQNAVYATGGDQAGPNVEYCASTGRSPNGQGKKVATAYRPSKLLVLCEKFFTWRTIAKAEELAE</sequence>
<comment type="caution">
    <text evidence="2">The sequence shown here is derived from an EMBL/GenBank/DDBJ whole genome shotgun (WGS) entry which is preliminary data.</text>
</comment>
<keyword evidence="3" id="KW-1185">Reference proteome</keyword>
<name>A0A9W9ER46_9EURO</name>
<protein>
    <submittedName>
        <fullName evidence="2">Uncharacterized protein</fullName>
    </submittedName>
</protein>
<reference evidence="2" key="2">
    <citation type="journal article" date="2023" name="IMA Fungus">
        <title>Comparative genomic study of the Penicillium genus elucidates a diverse pangenome and 15 lateral gene transfer events.</title>
        <authorList>
            <person name="Petersen C."/>
            <person name="Sorensen T."/>
            <person name="Nielsen M.R."/>
            <person name="Sondergaard T.E."/>
            <person name="Sorensen J.L."/>
            <person name="Fitzpatrick D.A."/>
            <person name="Frisvad J.C."/>
            <person name="Nielsen K.L."/>
        </authorList>
    </citation>
    <scope>NUCLEOTIDE SEQUENCE</scope>
    <source>
        <strain evidence="2">IBT 34128</strain>
    </source>
</reference>
<dbReference type="Proteomes" id="UP001141434">
    <property type="component" value="Unassembled WGS sequence"/>
</dbReference>
<feature type="signal peptide" evidence="1">
    <location>
        <begin position="1"/>
        <end position="20"/>
    </location>
</feature>
<accession>A0A9W9ER46</accession>
<evidence type="ECO:0000256" key="1">
    <source>
        <dbReference type="SAM" id="SignalP"/>
    </source>
</evidence>
<reference evidence="2" key="1">
    <citation type="submission" date="2022-11" db="EMBL/GenBank/DDBJ databases">
        <authorList>
            <person name="Petersen C."/>
        </authorList>
    </citation>
    <scope>NUCLEOTIDE SEQUENCE</scope>
    <source>
        <strain evidence="2">IBT 34128</strain>
    </source>
</reference>
<dbReference type="EMBL" id="JAPMSZ010000010">
    <property type="protein sequence ID" value="KAJ5086374.1"/>
    <property type="molecule type" value="Genomic_DNA"/>
</dbReference>
<organism evidence="2 3">
    <name type="scientific">Penicillium alfredii</name>
    <dbReference type="NCBI Taxonomy" id="1506179"/>
    <lineage>
        <taxon>Eukaryota</taxon>
        <taxon>Fungi</taxon>
        <taxon>Dikarya</taxon>
        <taxon>Ascomycota</taxon>
        <taxon>Pezizomycotina</taxon>
        <taxon>Eurotiomycetes</taxon>
        <taxon>Eurotiomycetidae</taxon>
        <taxon>Eurotiales</taxon>
        <taxon>Aspergillaceae</taxon>
        <taxon>Penicillium</taxon>
    </lineage>
</organism>
<dbReference type="RefSeq" id="XP_056508499.1">
    <property type="nucleotide sequence ID" value="XM_056658206.1"/>
</dbReference>
<keyword evidence="1" id="KW-0732">Signal</keyword>
<gene>
    <name evidence="2" type="ORF">NUU61_007681</name>
</gene>
<evidence type="ECO:0000313" key="2">
    <source>
        <dbReference type="EMBL" id="KAJ5086374.1"/>
    </source>
</evidence>
<evidence type="ECO:0000313" key="3">
    <source>
        <dbReference type="Proteomes" id="UP001141434"/>
    </source>
</evidence>